<dbReference type="AlphaFoldDB" id="A0A6M2BTX3"/>
<protein>
    <submittedName>
        <fullName evidence="2">Biphenyl-2,3-diol 1,2-dioxygenase</fullName>
    </submittedName>
</protein>
<name>A0A6M2BTX3_9GAMM</name>
<dbReference type="InterPro" id="IPR037523">
    <property type="entry name" value="VOC_core"/>
</dbReference>
<keyword evidence="3" id="KW-1185">Reference proteome</keyword>
<keyword evidence="2" id="KW-0223">Dioxygenase</keyword>
<dbReference type="Proteomes" id="UP000472676">
    <property type="component" value="Unassembled WGS sequence"/>
</dbReference>
<dbReference type="InterPro" id="IPR029068">
    <property type="entry name" value="Glyas_Bleomycin-R_OHBP_Dase"/>
</dbReference>
<dbReference type="GO" id="GO:0051213">
    <property type="term" value="F:dioxygenase activity"/>
    <property type="evidence" value="ECO:0007669"/>
    <property type="project" value="UniProtKB-KW"/>
</dbReference>
<organism evidence="2 3">
    <name type="scientific">Solimonas terrae</name>
    <dbReference type="NCBI Taxonomy" id="1396819"/>
    <lineage>
        <taxon>Bacteria</taxon>
        <taxon>Pseudomonadati</taxon>
        <taxon>Pseudomonadota</taxon>
        <taxon>Gammaproteobacteria</taxon>
        <taxon>Nevskiales</taxon>
        <taxon>Nevskiaceae</taxon>
        <taxon>Solimonas</taxon>
    </lineage>
</organism>
<dbReference type="RefSeq" id="WP_166258377.1">
    <property type="nucleotide sequence ID" value="NZ_JAAMOW010000007.1"/>
</dbReference>
<evidence type="ECO:0000313" key="2">
    <source>
        <dbReference type="EMBL" id="NGY05918.1"/>
    </source>
</evidence>
<keyword evidence="2" id="KW-0560">Oxidoreductase</keyword>
<feature type="domain" description="VOC" evidence="1">
    <location>
        <begin position="192"/>
        <end position="315"/>
    </location>
</feature>
<proteinExistence type="predicted"/>
<dbReference type="PROSITE" id="PS51819">
    <property type="entry name" value="VOC"/>
    <property type="match status" value="2"/>
</dbReference>
<evidence type="ECO:0000259" key="1">
    <source>
        <dbReference type="PROSITE" id="PS51819"/>
    </source>
</evidence>
<sequence length="387" mass="43734">MTSDVRYPGCDPQSKAYQMAGSVRIERVEPIIRADSLEYILFNKKDLTRQADFLVDFGMMIAKRTDDALYMRGAGTSPYFYAAFNFDRDQKKGGDAIRRGYFGIGFGVKSQVELELLGRKLGKEIESVDGPGGGNRLRLRDPDGFIVDIVHGRTRVERLESRTEPDVLNTPFKKSRINATVRRPIQPATLERLGHCVLSVSDFSASLKWYMRHIGLIPTDVQCLEDGTPALSFNRLDRGNELTDHHSLVLVQNVSAHYMHSAYETLDIDSIGQGQQYLFAKGWTHFWGIGRHILGSQIFDYWLDPEGDELEHYADGDVFDNQAPTSYHPLEIGGLWAWGADVPDMKPKMTPRQLLRVVKAVRSGKLSTQRIGLIKKAMSSRPRPWAK</sequence>
<comment type="caution">
    <text evidence="2">The sequence shown here is derived from an EMBL/GenBank/DDBJ whole genome shotgun (WGS) entry which is preliminary data.</text>
</comment>
<dbReference type="Gene3D" id="3.10.180.10">
    <property type="entry name" value="2,3-Dihydroxybiphenyl 1,2-Dioxygenase, domain 1"/>
    <property type="match status" value="2"/>
</dbReference>
<gene>
    <name evidence="2" type="ORF">G7Y85_14180</name>
</gene>
<dbReference type="SUPFAM" id="SSF54593">
    <property type="entry name" value="Glyoxalase/Bleomycin resistance protein/Dihydroxybiphenyl dioxygenase"/>
    <property type="match status" value="1"/>
</dbReference>
<reference evidence="2 3" key="1">
    <citation type="journal article" date="2014" name="Int. J. Syst. Evol. Microbiol.">
        <title>Solimonas terrae sp. nov., isolated from soil.</title>
        <authorList>
            <person name="Kim S.J."/>
            <person name="Moon J.Y."/>
            <person name="Weon H.Y."/>
            <person name="Ahn J.H."/>
            <person name="Chen W.M."/>
            <person name="Kwon S.W."/>
        </authorList>
    </citation>
    <scope>NUCLEOTIDE SEQUENCE [LARGE SCALE GENOMIC DNA]</scope>
    <source>
        <strain evidence="2 3">KIS83-12</strain>
    </source>
</reference>
<feature type="domain" description="VOC" evidence="1">
    <location>
        <begin position="36"/>
        <end position="152"/>
    </location>
</feature>
<accession>A0A6M2BTX3</accession>
<dbReference type="EMBL" id="JAAMOW010000007">
    <property type="protein sequence ID" value="NGY05918.1"/>
    <property type="molecule type" value="Genomic_DNA"/>
</dbReference>
<evidence type="ECO:0000313" key="3">
    <source>
        <dbReference type="Proteomes" id="UP000472676"/>
    </source>
</evidence>